<protein>
    <recommendedName>
        <fullName evidence="3">Replication factor A C-terminal domain-containing protein</fullName>
    </recommendedName>
</protein>
<dbReference type="InterPro" id="IPR012340">
    <property type="entry name" value="NA-bd_OB-fold"/>
</dbReference>
<reference evidence="1" key="1">
    <citation type="submission" date="2020-01" db="EMBL/GenBank/DDBJ databases">
        <authorList>
            <person name="Mishra B."/>
        </authorList>
    </citation>
    <scope>NUCLEOTIDE SEQUENCE [LARGE SCALE GENOMIC DNA]</scope>
</reference>
<accession>A0A6D2HRS9</accession>
<evidence type="ECO:0000313" key="1">
    <source>
        <dbReference type="EMBL" id="CAA7018835.1"/>
    </source>
</evidence>
<sequence>MVCSKCLRKLLRGISTFTCTVCHDLDAVALNRYRVAMVFSDGNNTAVFVGFDTDMTKLTNMTASAAITTANNFEKLMERYLAIGNVKSHYVKSIQEGEADEGRAYIDKLQWAKNKSTGDRCWTNFKRSLQAIPVLRNN</sequence>
<dbReference type="AlphaFoldDB" id="A0A6D2HRS9"/>
<name>A0A6D2HRS9_9BRAS</name>
<dbReference type="EMBL" id="CACVBM020000421">
    <property type="protein sequence ID" value="CAA7018835.1"/>
    <property type="molecule type" value="Genomic_DNA"/>
</dbReference>
<evidence type="ECO:0000313" key="2">
    <source>
        <dbReference type="Proteomes" id="UP000467841"/>
    </source>
</evidence>
<proteinExistence type="predicted"/>
<evidence type="ECO:0008006" key="3">
    <source>
        <dbReference type="Google" id="ProtNLM"/>
    </source>
</evidence>
<dbReference type="Gene3D" id="2.40.50.140">
    <property type="entry name" value="Nucleic acid-binding proteins"/>
    <property type="match status" value="1"/>
</dbReference>
<dbReference type="OrthoDB" id="1431587at2759"/>
<keyword evidence="2" id="KW-1185">Reference proteome</keyword>
<organism evidence="1 2">
    <name type="scientific">Microthlaspi erraticum</name>
    <dbReference type="NCBI Taxonomy" id="1685480"/>
    <lineage>
        <taxon>Eukaryota</taxon>
        <taxon>Viridiplantae</taxon>
        <taxon>Streptophyta</taxon>
        <taxon>Embryophyta</taxon>
        <taxon>Tracheophyta</taxon>
        <taxon>Spermatophyta</taxon>
        <taxon>Magnoliopsida</taxon>
        <taxon>eudicotyledons</taxon>
        <taxon>Gunneridae</taxon>
        <taxon>Pentapetalae</taxon>
        <taxon>rosids</taxon>
        <taxon>malvids</taxon>
        <taxon>Brassicales</taxon>
        <taxon>Brassicaceae</taxon>
        <taxon>Coluteocarpeae</taxon>
        <taxon>Microthlaspi</taxon>
    </lineage>
</organism>
<gene>
    <name evidence="1" type="ORF">MERR_LOCUS6070</name>
</gene>
<comment type="caution">
    <text evidence="1">The sequence shown here is derived from an EMBL/GenBank/DDBJ whole genome shotgun (WGS) entry which is preliminary data.</text>
</comment>
<dbReference type="SUPFAM" id="SSF50249">
    <property type="entry name" value="Nucleic acid-binding proteins"/>
    <property type="match status" value="1"/>
</dbReference>
<dbReference type="Proteomes" id="UP000467841">
    <property type="component" value="Unassembled WGS sequence"/>
</dbReference>